<comment type="caution">
    <text evidence="1">The sequence shown here is derived from an EMBL/GenBank/DDBJ whole genome shotgun (WGS) entry which is preliminary data.</text>
</comment>
<evidence type="ECO:0000313" key="1">
    <source>
        <dbReference type="EMBL" id="KAE9584815.1"/>
    </source>
</evidence>
<dbReference type="AlphaFoldDB" id="A0A6A4MY76"/>
<dbReference type="Proteomes" id="UP000447434">
    <property type="component" value="Chromosome 25"/>
</dbReference>
<name>A0A6A4MY76_LUPAL</name>
<reference evidence="2" key="1">
    <citation type="journal article" date="2020" name="Nat. Commun.">
        <title>Genome sequence of the cluster root forming white lupin.</title>
        <authorList>
            <person name="Hufnagel B."/>
            <person name="Marques A."/>
            <person name="Soriano A."/>
            <person name="Marques L."/>
            <person name="Divol F."/>
            <person name="Doumas P."/>
            <person name="Sallet E."/>
            <person name="Mancinotti D."/>
            <person name="Carrere S."/>
            <person name="Marande W."/>
            <person name="Arribat S."/>
            <person name="Keller J."/>
            <person name="Huneau C."/>
            <person name="Blein T."/>
            <person name="Aime D."/>
            <person name="Laguerre M."/>
            <person name="Taylor J."/>
            <person name="Schubert V."/>
            <person name="Nelson M."/>
            <person name="Geu-Flores F."/>
            <person name="Crespi M."/>
            <person name="Gallardo-Guerrero K."/>
            <person name="Delaux P.-M."/>
            <person name="Salse J."/>
            <person name="Berges H."/>
            <person name="Guyot R."/>
            <person name="Gouzy J."/>
            <person name="Peret B."/>
        </authorList>
    </citation>
    <scope>NUCLEOTIDE SEQUENCE [LARGE SCALE GENOMIC DNA]</scope>
    <source>
        <strain evidence="2">cv. Amiga</strain>
    </source>
</reference>
<keyword evidence="2" id="KW-1185">Reference proteome</keyword>
<gene>
    <name evidence="1" type="ORF">Lalb_Chr25g0282391</name>
</gene>
<protein>
    <submittedName>
        <fullName evidence="1">Uncharacterized protein</fullName>
    </submittedName>
</protein>
<proteinExistence type="predicted"/>
<accession>A0A6A4MY76</accession>
<dbReference type="EMBL" id="WOCE01000025">
    <property type="protein sequence ID" value="KAE9584815.1"/>
    <property type="molecule type" value="Genomic_DNA"/>
</dbReference>
<sequence>MLRRLCFKPSTYKTFSIVTCGGLPILPIPKILPLLLSPYVTNPSFGRIKLNFNLSPVICLEQPLSRYHRLFSAPKHTYKINLYFRFRYPK</sequence>
<organism evidence="1 2">
    <name type="scientific">Lupinus albus</name>
    <name type="common">White lupine</name>
    <name type="synonym">Lupinus termis</name>
    <dbReference type="NCBI Taxonomy" id="3870"/>
    <lineage>
        <taxon>Eukaryota</taxon>
        <taxon>Viridiplantae</taxon>
        <taxon>Streptophyta</taxon>
        <taxon>Embryophyta</taxon>
        <taxon>Tracheophyta</taxon>
        <taxon>Spermatophyta</taxon>
        <taxon>Magnoliopsida</taxon>
        <taxon>eudicotyledons</taxon>
        <taxon>Gunneridae</taxon>
        <taxon>Pentapetalae</taxon>
        <taxon>rosids</taxon>
        <taxon>fabids</taxon>
        <taxon>Fabales</taxon>
        <taxon>Fabaceae</taxon>
        <taxon>Papilionoideae</taxon>
        <taxon>50 kb inversion clade</taxon>
        <taxon>genistoids sensu lato</taxon>
        <taxon>core genistoids</taxon>
        <taxon>Genisteae</taxon>
        <taxon>Lupinus</taxon>
    </lineage>
</organism>
<evidence type="ECO:0000313" key="2">
    <source>
        <dbReference type="Proteomes" id="UP000447434"/>
    </source>
</evidence>